<evidence type="ECO:0000313" key="1">
    <source>
        <dbReference type="WBParaSite" id="HNAJ_0000543201-mRNA-1"/>
    </source>
</evidence>
<reference evidence="1" key="1">
    <citation type="submission" date="2017-02" db="UniProtKB">
        <authorList>
            <consortium name="WormBaseParasite"/>
        </authorList>
    </citation>
    <scope>IDENTIFICATION</scope>
</reference>
<dbReference type="AlphaFoldDB" id="A0A0R3TEE3"/>
<sequence length="45" mass="4997">LEVLRKLIAPQVTNSESTPTSPIMHSADAEWVIAFALEWLMCLPS</sequence>
<name>A0A0R3TEE3_RODNA</name>
<protein>
    <submittedName>
        <fullName evidence="1">Not1 domain-containing protein</fullName>
    </submittedName>
</protein>
<proteinExistence type="predicted"/>
<organism evidence="1">
    <name type="scientific">Rodentolepis nana</name>
    <name type="common">Dwarf tapeworm</name>
    <name type="synonym">Hymenolepis nana</name>
    <dbReference type="NCBI Taxonomy" id="102285"/>
    <lineage>
        <taxon>Eukaryota</taxon>
        <taxon>Metazoa</taxon>
        <taxon>Spiralia</taxon>
        <taxon>Lophotrochozoa</taxon>
        <taxon>Platyhelminthes</taxon>
        <taxon>Cestoda</taxon>
        <taxon>Eucestoda</taxon>
        <taxon>Cyclophyllidea</taxon>
        <taxon>Hymenolepididae</taxon>
        <taxon>Rodentolepis</taxon>
    </lineage>
</organism>
<dbReference type="WBParaSite" id="HNAJ_0000543201-mRNA-1">
    <property type="protein sequence ID" value="HNAJ_0000543201-mRNA-1"/>
    <property type="gene ID" value="HNAJ_0000543201"/>
</dbReference>
<accession>A0A0R3TEE3</accession>